<feature type="domain" description="RNA polymerase sigma-70 region 2" evidence="5">
    <location>
        <begin position="27"/>
        <end position="92"/>
    </location>
</feature>
<dbReference type="InterPro" id="IPR013325">
    <property type="entry name" value="RNA_pol_sigma_r2"/>
</dbReference>
<dbReference type="SUPFAM" id="SSF88946">
    <property type="entry name" value="Sigma2 domain of RNA polymerase sigma factors"/>
    <property type="match status" value="1"/>
</dbReference>
<feature type="domain" description="RNA polymerase sigma factor 70 region 4 type 2" evidence="6">
    <location>
        <begin position="124"/>
        <end position="175"/>
    </location>
</feature>
<name>A0ABS1R3Y3_9SPHI</name>
<comment type="caution">
    <text evidence="7">The sequence shown here is derived from an EMBL/GenBank/DDBJ whole genome shotgun (WGS) entry which is preliminary data.</text>
</comment>
<dbReference type="SUPFAM" id="SSF88659">
    <property type="entry name" value="Sigma3 and sigma4 domains of RNA polymerase sigma factors"/>
    <property type="match status" value="1"/>
</dbReference>
<sequence length="197" mass="23498">MLPYQQLSDSDLLKLLKSDDQKAFTELYERYHSLLYIYANKKLEANSQSLDIVQDILLSIWNKRSTLHITVTLRSYLFTAIRNRILDVFTHQKVETKYLDSLKHIMETYSPSDHLIREKELKTLIDQEIKAMPPRMREIFILSRKEWLSNHEIANRLSISQSTVETQMKRALRHLRLKLSHFANLLLELLAFYLIFF</sequence>
<keyword evidence="2" id="KW-0805">Transcription regulation</keyword>
<dbReference type="Proteomes" id="UP000625283">
    <property type="component" value="Unassembled WGS sequence"/>
</dbReference>
<proteinExistence type="inferred from homology"/>
<evidence type="ECO:0000259" key="6">
    <source>
        <dbReference type="Pfam" id="PF08281"/>
    </source>
</evidence>
<accession>A0ABS1R3Y3</accession>
<gene>
    <name evidence="7" type="ORF">JKG61_11750</name>
</gene>
<dbReference type="NCBIfam" id="TIGR02937">
    <property type="entry name" value="sigma70-ECF"/>
    <property type="match status" value="1"/>
</dbReference>
<dbReference type="InterPro" id="IPR036388">
    <property type="entry name" value="WH-like_DNA-bd_sf"/>
</dbReference>
<evidence type="ECO:0000256" key="2">
    <source>
        <dbReference type="ARBA" id="ARBA00023015"/>
    </source>
</evidence>
<evidence type="ECO:0000259" key="5">
    <source>
        <dbReference type="Pfam" id="PF04542"/>
    </source>
</evidence>
<dbReference type="InterPro" id="IPR014327">
    <property type="entry name" value="RNA_pol_sigma70_bacteroid"/>
</dbReference>
<dbReference type="Pfam" id="PF08281">
    <property type="entry name" value="Sigma70_r4_2"/>
    <property type="match status" value="1"/>
</dbReference>
<keyword evidence="3" id="KW-0731">Sigma factor</keyword>
<reference evidence="7 8" key="1">
    <citation type="submission" date="2021-01" db="EMBL/GenBank/DDBJ databases">
        <title>C459-1 draft genome sequence.</title>
        <authorList>
            <person name="Zhang X.-F."/>
        </authorList>
    </citation>
    <scope>NUCLEOTIDE SEQUENCE [LARGE SCALE GENOMIC DNA]</scope>
    <source>
        <strain evidence="8">C459-1</strain>
    </source>
</reference>
<evidence type="ECO:0000256" key="3">
    <source>
        <dbReference type="ARBA" id="ARBA00023082"/>
    </source>
</evidence>
<dbReference type="InterPro" id="IPR013249">
    <property type="entry name" value="RNA_pol_sigma70_r4_t2"/>
</dbReference>
<dbReference type="NCBIfam" id="TIGR02985">
    <property type="entry name" value="Sig70_bacteroi1"/>
    <property type="match status" value="1"/>
</dbReference>
<evidence type="ECO:0000313" key="7">
    <source>
        <dbReference type="EMBL" id="MBL1409426.1"/>
    </source>
</evidence>
<dbReference type="Pfam" id="PF04542">
    <property type="entry name" value="Sigma70_r2"/>
    <property type="match status" value="1"/>
</dbReference>
<dbReference type="InterPro" id="IPR039425">
    <property type="entry name" value="RNA_pol_sigma-70-like"/>
</dbReference>
<dbReference type="PANTHER" id="PTHR43133:SF46">
    <property type="entry name" value="RNA POLYMERASE SIGMA-70 FACTOR ECF SUBFAMILY"/>
    <property type="match status" value="1"/>
</dbReference>
<dbReference type="PANTHER" id="PTHR43133">
    <property type="entry name" value="RNA POLYMERASE ECF-TYPE SIGMA FACTO"/>
    <property type="match status" value="1"/>
</dbReference>
<dbReference type="Gene3D" id="1.10.1740.10">
    <property type="match status" value="1"/>
</dbReference>
<keyword evidence="4" id="KW-0804">Transcription</keyword>
<keyword evidence="8" id="KW-1185">Reference proteome</keyword>
<comment type="similarity">
    <text evidence="1">Belongs to the sigma-70 factor family. ECF subfamily.</text>
</comment>
<protein>
    <submittedName>
        <fullName evidence="7">RNA polymerase sigma-70 factor</fullName>
    </submittedName>
</protein>
<dbReference type="Gene3D" id="1.10.10.10">
    <property type="entry name" value="Winged helix-like DNA-binding domain superfamily/Winged helix DNA-binding domain"/>
    <property type="match status" value="1"/>
</dbReference>
<organism evidence="7 8">
    <name type="scientific">Sphingobacterium faecale</name>
    <dbReference type="NCBI Taxonomy" id="2803775"/>
    <lineage>
        <taxon>Bacteria</taxon>
        <taxon>Pseudomonadati</taxon>
        <taxon>Bacteroidota</taxon>
        <taxon>Sphingobacteriia</taxon>
        <taxon>Sphingobacteriales</taxon>
        <taxon>Sphingobacteriaceae</taxon>
        <taxon>Sphingobacterium</taxon>
    </lineage>
</organism>
<dbReference type="InterPro" id="IPR007627">
    <property type="entry name" value="RNA_pol_sigma70_r2"/>
</dbReference>
<dbReference type="EMBL" id="JAERTY010000005">
    <property type="protein sequence ID" value="MBL1409426.1"/>
    <property type="molecule type" value="Genomic_DNA"/>
</dbReference>
<evidence type="ECO:0000256" key="1">
    <source>
        <dbReference type="ARBA" id="ARBA00010641"/>
    </source>
</evidence>
<evidence type="ECO:0000256" key="4">
    <source>
        <dbReference type="ARBA" id="ARBA00023163"/>
    </source>
</evidence>
<evidence type="ECO:0000313" key="8">
    <source>
        <dbReference type="Proteomes" id="UP000625283"/>
    </source>
</evidence>
<dbReference type="InterPro" id="IPR014284">
    <property type="entry name" value="RNA_pol_sigma-70_dom"/>
</dbReference>
<dbReference type="RefSeq" id="WP_202103169.1">
    <property type="nucleotide sequence ID" value="NZ_JAERTY010000005.1"/>
</dbReference>
<dbReference type="CDD" id="cd06171">
    <property type="entry name" value="Sigma70_r4"/>
    <property type="match status" value="1"/>
</dbReference>
<dbReference type="InterPro" id="IPR013324">
    <property type="entry name" value="RNA_pol_sigma_r3/r4-like"/>
</dbReference>